<name>A0ABY8WCC0_9ACTN</name>
<evidence type="ECO:0000313" key="3">
    <source>
        <dbReference type="Proteomes" id="UP001240150"/>
    </source>
</evidence>
<dbReference type="Proteomes" id="UP001240150">
    <property type="component" value="Chromosome"/>
</dbReference>
<sequence length="386" mass="39677">MESVLCFRCGGDVPVDQQWCGYCAAPVVAVPAPAPAAPAAHLPGPSLTLGPGPLPVRPRRAVPIVAAVAVLLLVAGGLALGAVRLARNGPEDVAADYFDALADGDAGAALNLLAAADSFQDTTRYPLLTGAALAEDRYRPRDAEVGDATASDLPLTGRGWQVPVTYRAADRTISQNLTVVDSAAGYRLESPLVLLGVDGERGRAVTVNGVALGGTREAYVFPGAYEVVAAGNTLLAGSRVTTVPRRAGVAATGRAVYLAAARFDVPELAAGARESIQAQVRATLDECATSTLAQPAGCPFGLNIPGTGATVRWSITAYPAVSVRGDSAFWYATSSVQLADDGTGRVHWSATYTDYQGAHKSQSGDSTFRIYGSAQATPNGIQVALT</sequence>
<accession>A0ABY8WCC0</accession>
<dbReference type="RefSeq" id="WP_284915784.1">
    <property type="nucleotide sequence ID" value="NZ_CP126980.1"/>
</dbReference>
<keyword evidence="1" id="KW-1133">Transmembrane helix</keyword>
<protein>
    <recommendedName>
        <fullName evidence="4">Zinc ribbon domain-containing protein</fullName>
    </recommendedName>
</protein>
<reference evidence="2 3" key="1">
    <citation type="submission" date="2023-06" db="EMBL/GenBank/DDBJ databases">
        <authorList>
            <person name="Yushchuk O."/>
            <person name="Binda E."/>
            <person name="Ruckert-Reed C."/>
            <person name="Fedorenko V."/>
            <person name="Kalinowski J."/>
            <person name="Marinelli F."/>
        </authorList>
    </citation>
    <scope>NUCLEOTIDE SEQUENCE [LARGE SCALE GENOMIC DNA]</scope>
    <source>
        <strain evidence="2 3">NRRL 3884</strain>
    </source>
</reference>
<evidence type="ECO:0000256" key="1">
    <source>
        <dbReference type="SAM" id="Phobius"/>
    </source>
</evidence>
<proteinExistence type="predicted"/>
<organism evidence="2 3">
    <name type="scientific">Actinoplanes oblitus</name>
    <dbReference type="NCBI Taxonomy" id="3040509"/>
    <lineage>
        <taxon>Bacteria</taxon>
        <taxon>Bacillati</taxon>
        <taxon>Actinomycetota</taxon>
        <taxon>Actinomycetes</taxon>
        <taxon>Micromonosporales</taxon>
        <taxon>Micromonosporaceae</taxon>
        <taxon>Actinoplanes</taxon>
    </lineage>
</organism>
<evidence type="ECO:0008006" key="4">
    <source>
        <dbReference type="Google" id="ProtNLM"/>
    </source>
</evidence>
<feature type="transmembrane region" description="Helical" evidence="1">
    <location>
        <begin position="61"/>
        <end position="83"/>
    </location>
</feature>
<keyword evidence="1" id="KW-0472">Membrane</keyword>
<dbReference type="EMBL" id="CP126980">
    <property type="protein sequence ID" value="WIM94565.1"/>
    <property type="molecule type" value="Genomic_DNA"/>
</dbReference>
<keyword evidence="3" id="KW-1185">Reference proteome</keyword>
<evidence type="ECO:0000313" key="2">
    <source>
        <dbReference type="EMBL" id="WIM94565.1"/>
    </source>
</evidence>
<keyword evidence="1" id="KW-0812">Transmembrane</keyword>
<gene>
    <name evidence="2" type="ORF">ACTOB_006597</name>
</gene>